<keyword evidence="1" id="KW-0472">Membrane</keyword>
<name>A0A9R1B811_TRITD</name>
<dbReference type="AlphaFoldDB" id="A0A9R1B811"/>
<dbReference type="EMBL" id="LT934122">
    <property type="protein sequence ID" value="VAI54860.1"/>
    <property type="molecule type" value="Genomic_DNA"/>
</dbReference>
<gene>
    <name evidence="2" type="ORF">TRITD_6Bv1G041490</name>
</gene>
<protein>
    <submittedName>
        <fullName evidence="2">Uncharacterized protein</fullName>
    </submittedName>
</protein>
<evidence type="ECO:0000313" key="3">
    <source>
        <dbReference type="Proteomes" id="UP000324705"/>
    </source>
</evidence>
<organism evidence="2 3">
    <name type="scientific">Triticum turgidum subsp. durum</name>
    <name type="common">Durum wheat</name>
    <name type="synonym">Triticum durum</name>
    <dbReference type="NCBI Taxonomy" id="4567"/>
    <lineage>
        <taxon>Eukaryota</taxon>
        <taxon>Viridiplantae</taxon>
        <taxon>Streptophyta</taxon>
        <taxon>Embryophyta</taxon>
        <taxon>Tracheophyta</taxon>
        <taxon>Spermatophyta</taxon>
        <taxon>Magnoliopsida</taxon>
        <taxon>Liliopsida</taxon>
        <taxon>Poales</taxon>
        <taxon>Poaceae</taxon>
        <taxon>BOP clade</taxon>
        <taxon>Pooideae</taxon>
        <taxon>Triticodae</taxon>
        <taxon>Triticeae</taxon>
        <taxon>Triticinae</taxon>
        <taxon>Triticum</taxon>
    </lineage>
</organism>
<dbReference type="Proteomes" id="UP000324705">
    <property type="component" value="Chromosome 6B"/>
</dbReference>
<evidence type="ECO:0000313" key="2">
    <source>
        <dbReference type="EMBL" id="VAI54860.1"/>
    </source>
</evidence>
<feature type="transmembrane region" description="Helical" evidence="1">
    <location>
        <begin position="42"/>
        <end position="62"/>
    </location>
</feature>
<proteinExistence type="predicted"/>
<reference evidence="2 3" key="1">
    <citation type="submission" date="2017-09" db="EMBL/GenBank/DDBJ databases">
        <authorList>
            <consortium name="International Durum Wheat Genome Sequencing Consortium (IDWGSC)"/>
            <person name="Milanesi L."/>
        </authorList>
    </citation>
    <scope>NUCLEOTIDE SEQUENCE [LARGE SCALE GENOMIC DNA]</scope>
    <source>
        <strain evidence="3">cv. Svevo</strain>
    </source>
</reference>
<keyword evidence="1" id="KW-0812">Transmembrane</keyword>
<sequence>MNFLGFLHQVLLYIDARCFGKGPYNLHRLGLAKISPQLSSTLHALVFATFWTHCYYFACVFANPGFGAHRVMPKIC</sequence>
<dbReference type="Gramene" id="TRITD6Bv1G041490.1">
    <property type="protein sequence ID" value="TRITD6Bv1G041490.1"/>
    <property type="gene ID" value="TRITD6Bv1G041490"/>
</dbReference>
<keyword evidence="1" id="KW-1133">Transmembrane helix</keyword>
<evidence type="ECO:0000256" key="1">
    <source>
        <dbReference type="SAM" id="Phobius"/>
    </source>
</evidence>
<accession>A0A9R1B811</accession>
<keyword evidence="3" id="KW-1185">Reference proteome</keyword>